<accession>A0A4T0FNE6</accession>
<dbReference type="OrthoDB" id="200404at2759"/>
<keyword evidence="3 6" id="KW-0963">Cytoplasm</keyword>
<evidence type="ECO:0000256" key="2">
    <source>
        <dbReference type="ARBA" id="ARBA00010856"/>
    </source>
</evidence>
<comment type="similarity">
    <text evidence="2 6">Belongs to the ARPC3 family.</text>
</comment>
<keyword evidence="8" id="KW-1185">Reference proteome</keyword>
<dbReference type="PIRSF" id="PIRSF016315">
    <property type="entry name" value="ARP2/3_P21-Arc"/>
    <property type="match status" value="1"/>
</dbReference>
<keyword evidence="5 6" id="KW-0206">Cytoskeleton</keyword>
<keyword evidence="4 6" id="KW-0009">Actin-binding</keyword>
<dbReference type="PANTHER" id="PTHR12391">
    <property type="entry name" value="ARP2/3 COMPLEX 21 KD SUBUNIT"/>
    <property type="match status" value="1"/>
</dbReference>
<dbReference type="InterPro" id="IPR036753">
    <property type="entry name" value="ARPC3_sf"/>
</dbReference>
<dbReference type="GO" id="GO:0034314">
    <property type="term" value="P:Arp2/3 complex-mediated actin nucleation"/>
    <property type="evidence" value="ECO:0007669"/>
    <property type="project" value="UniProtKB-UniRule"/>
</dbReference>
<evidence type="ECO:0000256" key="6">
    <source>
        <dbReference type="PIRNR" id="PIRNR016315"/>
    </source>
</evidence>
<reference evidence="7 8" key="1">
    <citation type="submission" date="2019-03" db="EMBL/GenBank/DDBJ databases">
        <title>Sequencing 23 genomes of Wallemia ichthyophaga.</title>
        <authorList>
            <person name="Gostincar C."/>
        </authorList>
    </citation>
    <scope>NUCLEOTIDE SEQUENCE [LARGE SCALE GENOMIC DNA]</scope>
    <source>
        <strain evidence="7 8">EXF-5753</strain>
    </source>
</reference>
<evidence type="ECO:0000313" key="7">
    <source>
        <dbReference type="EMBL" id="TIA89034.1"/>
    </source>
</evidence>
<proteinExistence type="inferred from homology"/>
<comment type="function">
    <text evidence="6">Functions as component of the Arp2/3 complex which is involved in regulation of actin polymerization and together with an activating nucleation-promoting factor (NPF) mediates the formation of branched actin networks.</text>
</comment>
<comment type="subunit">
    <text evidence="6">Component of the Arp2/3 complex.</text>
</comment>
<organism evidence="7 8">
    <name type="scientific">Wallemia hederae</name>
    <dbReference type="NCBI Taxonomy" id="1540922"/>
    <lineage>
        <taxon>Eukaryota</taxon>
        <taxon>Fungi</taxon>
        <taxon>Dikarya</taxon>
        <taxon>Basidiomycota</taxon>
        <taxon>Wallemiomycotina</taxon>
        <taxon>Wallemiomycetes</taxon>
        <taxon>Wallemiales</taxon>
        <taxon>Wallemiaceae</taxon>
        <taxon>Wallemia</taxon>
    </lineage>
</organism>
<evidence type="ECO:0000313" key="8">
    <source>
        <dbReference type="Proteomes" id="UP000310189"/>
    </source>
</evidence>
<dbReference type="Gene3D" id="1.10.1760.10">
    <property type="entry name" value="Actin-related protein 2/3 complex subunit 3"/>
    <property type="match status" value="1"/>
</dbReference>
<protein>
    <recommendedName>
        <fullName evidence="6">Actin-related protein 2/3 complex subunit 3</fullName>
    </recommendedName>
</protein>
<evidence type="ECO:0000256" key="4">
    <source>
        <dbReference type="ARBA" id="ARBA00023203"/>
    </source>
</evidence>
<dbReference type="InterPro" id="IPR007204">
    <property type="entry name" value="ARPC3"/>
</dbReference>
<dbReference type="Pfam" id="PF04062">
    <property type="entry name" value="P21-Arc"/>
    <property type="match status" value="1"/>
</dbReference>
<name>A0A4T0FNE6_9BASI</name>
<dbReference type="Proteomes" id="UP000310189">
    <property type="component" value="Unassembled WGS sequence"/>
</dbReference>
<dbReference type="SUPFAM" id="SSF69060">
    <property type="entry name" value="Arp2/3 complex 21 kDa subunit ARPC3"/>
    <property type="match status" value="1"/>
</dbReference>
<evidence type="ECO:0000256" key="3">
    <source>
        <dbReference type="ARBA" id="ARBA00022490"/>
    </source>
</evidence>
<sequence length="180" mass="20155">MPAYHSAYNDDNTAKLIGNLAILPFASKYRGVAPLPPSDAEYVDIISEAILLFRANSLFRNFEIKGGGDRLLIYLILFISDCISKLSKNQPNSNDASKQLHTLAVDSFSLPGEAGFPLNSLYAPPQSRMDGDHLRSYLTQARVETVTRLIPILYSENQDKPSKWWIAFNKRKFMGKSLSL</sequence>
<dbReference type="GO" id="GO:0005885">
    <property type="term" value="C:Arp2/3 protein complex"/>
    <property type="evidence" value="ECO:0007669"/>
    <property type="project" value="UniProtKB-UniRule"/>
</dbReference>
<gene>
    <name evidence="7" type="ORF">E3P99_02264</name>
</gene>
<comment type="subcellular location">
    <subcellularLocation>
        <location evidence="1 6">Cytoplasm</location>
        <location evidence="1 6">Cytoskeleton</location>
    </subcellularLocation>
</comment>
<dbReference type="EMBL" id="SPNW01000031">
    <property type="protein sequence ID" value="TIA89034.1"/>
    <property type="molecule type" value="Genomic_DNA"/>
</dbReference>
<dbReference type="AlphaFoldDB" id="A0A4T0FNE6"/>
<dbReference type="GO" id="GO:0030833">
    <property type="term" value="P:regulation of actin filament polymerization"/>
    <property type="evidence" value="ECO:0007669"/>
    <property type="project" value="InterPro"/>
</dbReference>
<comment type="caution">
    <text evidence="7">The sequence shown here is derived from an EMBL/GenBank/DDBJ whole genome shotgun (WGS) entry which is preliminary data.</text>
</comment>
<evidence type="ECO:0000256" key="1">
    <source>
        <dbReference type="ARBA" id="ARBA00004245"/>
    </source>
</evidence>
<evidence type="ECO:0000256" key="5">
    <source>
        <dbReference type="ARBA" id="ARBA00023212"/>
    </source>
</evidence>
<dbReference type="GO" id="GO:0003779">
    <property type="term" value="F:actin binding"/>
    <property type="evidence" value="ECO:0007669"/>
    <property type="project" value="UniProtKB-KW"/>
</dbReference>